<reference evidence="3 4" key="1">
    <citation type="submission" date="2023-05" db="EMBL/GenBank/DDBJ databases">
        <title>Comparative genomics reveals the evidence of polycyclic aromatic hydrocarbons degradation in moderately halophilic genus Pontibacillus.</title>
        <authorList>
            <person name="Yang H."/>
            <person name="Qian Z."/>
        </authorList>
    </citation>
    <scope>NUCLEOTIDE SEQUENCE [LARGE SCALE GENOMIC DNA]</scope>
    <source>
        <strain evidence="4">HN14</strain>
    </source>
</reference>
<evidence type="ECO:0000313" key="4">
    <source>
        <dbReference type="Proteomes" id="UP001236652"/>
    </source>
</evidence>
<proteinExistence type="predicted"/>
<dbReference type="InterPro" id="IPR041796">
    <property type="entry name" value="Mre11_N"/>
</dbReference>
<keyword evidence="3" id="KW-0269">Exonuclease</keyword>
<accession>A0ABY8V1N3</accession>
<dbReference type="PANTHER" id="PTHR30337:SF7">
    <property type="entry name" value="PHOSPHOESTERASE"/>
    <property type="match status" value="1"/>
</dbReference>
<keyword evidence="1 3" id="KW-0378">Hydrolase</keyword>
<dbReference type="SUPFAM" id="SSF56300">
    <property type="entry name" value="Metallo-dependent phosphatases"/>
    <property type="match status" value="1"/>
</dbReference>
<evidence type="ECO:0000259" key="2">
    <source>
        <dbReference type="Pfam" id="PF00149"/>
    </source>
</evidence>
<keyword evidence="3" id="KW-0540">Nuclease</keyword>
<dbReference type="InterPro" id="IPR050535">
    <property type="entry name" value="DNA_Repair-Maintenance_Comp"/>
</dbReference>
<name>A0ABY8V1N3_9BACI</name>
<dbReference type="PIRSF" id="PIRSF033091">
    <property type="entry name" value="Pesterase_YhaO"/>
    <property type="match status" value="1"/>
</dbReference>
<dbReference type="InterPro" id="IPR004843">
    <property type="entry name" value="Calcineurin-like_PHP"/>
</dbReference>
<dbReference type="Gene3D" id="3.60.21.10">
    <property type="match status" value="1"/>
</dbReference>
<dbReference type="Pfam" id="PF00149">
    <property type="entry name" value="Metallophos"/>
    <property type="match status" value="1"/>
</dbReference>
<dbReference type="CDD" id="cd00840">
    <property type="entry name" value="MPP_Mre11_N"/>
    <property type="match status" value="1"/>
</dbReference>
<dbReference type="GO" id="GO:0004527">
    <property type="term" value="F:exonuclease activity"/>
    <property type="evidence" value="ECO:0007669"/>
    <property type="project" value="UniProtKB-KW"/>
</dbReference>
<sequence>MKPTLRFIHCADLHLDSPFKGIGSGLAGRLYQEVVESTFQAFERVISHAVENKVDFVLMVGDLFDQDGRSLKAQIRLKNGFQTLHKAGINVFVSHGNHDHTGGSFYPVEYPENVTIFKEESVSVVPFYKNGEHVANIEGFSYPERAVYEEKVGEYKRSEEDVFHIGMLHGSIATNTDHDVYAPFRLGQLNEVGLDYWALGHIHKRQILQDDPPVVYPGNIQGRHQNESGEKGCYLIELGEGDTTLTFLATSAIRFMDVSFDSVHSSIELYEQVEHWKEKNRNTLAPVLVKVVVEGSNMEGAREREALRDLIDIWNEAEEEESSWIWIQSLVTETKPTWDREELKEGSHFIADLIRHIDSKKQEVDQIVSELTSHKQGRKYIGSFTEEEKKEIVRDAETYLLTSLLEKERTE</sequence>
<dbReference type="RefSeq" id="WP_231418677.1">
    <property type="nucleotide sequence ID" value="NZ_CP126446.1"/>
</dbReference>
<organism evidence="3 4">
    <name type="scientific">Pontibacillus chungwhensis</name>
    <dbReference type="NCBI Taxonomy" id="265426"/>
    <lineage>
        <taxon>Bacteria</taxon>
        <taxon>Bacillati</taxon>
        <taxon>Bacillota</taxon>
        <taxon>Bacilli</taxon>
        <taxon>Bacillales</taxon>
        <taxon>Bacillaceae</taxon>
        <taxon>Pontibacillus</taxon>
    </lineage>
</organism>
<evidence type="ECO:0000313" key="3">
    <source>
        <dbReference type="EMBL" id="WIF98911.1"/>
    </source>
</evidence>
<dbReference type="Proteomes" id="UP001236652">
    <property type="component" value="Chromosome"/>
</dbReference>
<dbReference type="PANTHER" id="PTHR30337">
    <property type="entry name" value="COMPONENT OF ATP-DEPENDENT DSDNA EXONUCLEASE"/>
    <property type="match status" value="1"/>
</dbReference>
<dbReference type="EMBL" id="CP126446">
    <property type="protein sequence ID" value="WIF98911.1"/>
    <property type="molecule type" value="Genomic_DNA"/>
</dbReference>
<dbReference type="InterPro" id="IPR014576">
    <property type="entry name" value="Pesterase_YhaO"/>
</dbReference>
<protein>
    <submittedName>
        <fullName evidence="3">DNA repair exonuclease</fullName>
        <ecNumber evidence="3">3.1.-.-</ecNumber>
    </submittedName>
</protein>
<evidence type="ECO:0000256" key="1">
    <source>
        <dbReference type="ARBA" id="ARBA00022801"/>
    </source>
</evidence>
<dbReference type="EC" id="3.1.-.-" evidence="3"/>
<keyword evidence="4" id="KW-1185">Reference proteome</keyword>
<dbReference type="InterPro" id="IPR029052">
    <property type="entry name" value="Metallo-depent_PP-like"/>
</dbReference>
<feature type="domain" description="Calcineurin-like phosphoesterase" evidence="2">
    <location>
        <begin position="5"/>
        <end position="204"/>
    </location>
</feature>
<gene>
    <name evidence="3" type="ORF">QNI29_04435</name>
</gene>